<evidence type="ECO:0000313" key="2">
    <source>
        <dbReference type="Proteomes" id="UP000092460"/>
    </source>
</evidence>
<dbReference type="AlphaFoldDB" id="A0A1B0B1K8"/>
<dbReference type="EMBL" id="JXJN01007196">
    <property type="status" value="NOT_ANNOTATED_CDS"/>
    <property type="molecule type" value="Genomic_DNA"/>
</dbReference>
<proteinExistence type="predicted"/>
<accession>A0A1B0B1K8</accession>
<organism evidence="1 2">
    <name type="scientific">Glossina palpalis gambiensis</name>
    <dbReference type="NCBI Taxonomy" id="67801"/>
    <lineage>
        <taxon>Eukaryota</taxon>
        <taxon>Metazoa</taxon>
        <taxon>Ecdysozoa</taxon>
        <taxon>Arthropoda</taxon>
        <taxon>Hexapoda</taxon>
        <taxon>Insecta</taxon>
        <taxon>Pterygota</taxon>
        <taxon>Neoptera</taxon>
        <taxon>Endopterygota</taxon>
        <taxon>Diptera</taxon>
        <taxon>Brachycera</taxon>
        <taxon>Muscomorpha</taxon>
        <taxon>Hippoboscoidea</taxon>
        <taxon>Glossinidae</taxon>
        <taxon>Glossina</taxon>
    </lineage>
</organism>
<dbReference type="EnsemblMetazoa" id="GPPI015845-RA">
    <property type="protein sequence ID" value="GPPI015845-PA"/>
    <property type="gene ID" value="GPPI015845"/>
</dbReference>
<evidence type="ECO:0000313" key="1">
    <source>
        <dbReference type="EnsemblMetazoa" id="GPPI015845-PA"/>
    </source>
</evidence>
<keyword evidence="2" id="KW-1185">Reference proteome</keyword>
<dbReference type="VEuPathDB" id="VectorBase:GPPI015845"/>
<sequence length="83" mass="9623">MHDIVAYVQVLCFEASPIPQDLSYKDCYKKLGLDTSLQINSENKRVFACNCPQQLKNFSKYDNSKENIHSICFMILAKQFKNL</sequence>
<protein>
    <submittedName>
        <fullName evidence="1">Uncharacterized protein</fullName>
    </submittedName>
</protein>
<reference evidence="1" key="2">
    <citation type="submission" date="2020-05" db="UniProtKB">
        <authorList>
            <consortium name="EnsemblMetazoa"/>
        </authorList>
    </citation>
    <scope>IDENTIFICATION</scope>
    <source>
        <strain evidence="1">IAEA</strain>
    </source>
</reference>
<name>A0A1B0B1K8_9MUSC</name>
<dbReference type="Proteomes" id="UP000092460">
    <property type="component" value="Unassembled WGS sequence"/>
</dbReference>
<reference evidence="2" key="1">
    <citation type="submission" date="2015-01" db="EMBL/GenBank/DDBJ databases">
        <authorList>
            <person name="Aksoy S."/>
            <person name="Warren W."/>
            <person name="Wilson R.K."/>
        </authorList>
    </citation>
    <scope>NUCLEOTIDE SEQUENCE [LARGE SCALE GENOMIC DNA]</scope>
    <source>
        <strain evidence="2">IAEA</strain>
    </source>
</reference>